<dbReference type="EMBL" id="ADAS02005202">
    <property type="protein sequence ID" value="OAV85305.1"/>
    <property type="molecule type" value="Genomic_DNA"/>
</dbReference>
<feature type="compositionally biased region" description="Pro residues" evidence="1">
    <location>
        <begin position="1"/>
        <end position="12"/>
    </location>
</feature>
<feature type="compositionally biased region" description="Polar residues" evidence="1">
    <location>
        <begin position="208"/>
        <end position="219"/>
    </location>
</feature>
<dbReference type="Proteomes" id="UP000005240">
    <property type="component" value="Unassembled WGS sequence"/>
</dbReference>
<evidence type="ECO:0000313" key="2">
    <source>
        <dbReference type="EMBL" id="OAV85305.1"/>
    </source>
</evidence>
<feature type="compositionally biased region" description="Polar residues" evidence="1">
    <location>
        <begin position="68"/>
        <end position="79"/>
    </location>
</feature>
<evidence type="ECO:0000313" key="3">
    <source>
        <dbReference type="EnsemblFungi" id="PTTG_30628-t43_1-p1"/>
    </source>
</evidence>
<reference evidence="3" key="4">
    <citation type="submission" date="2025-05" db="UniProtKB">
        <authorList>
            <consortium name="EnsemblFungi"/>
        </authorList>
    </citation>
    <scope>IDENTIFICATION</scope>
    <source>
        <strain evidence="3">isolate 1-1 / race 1 (BBBD)</strain>
    </source>
</reference>
<gene>
    <name evidence="2" type="ORF">PTTG_30628</name>
</gene>
<reference evidence="2" key="2">
    <citation type="submission" date="2016-05" db="EMBL/GenBank/DDBJ databases">
        <title>Comparative analysis highlights variable genome content of wheat rusts and divergence of the mating loci.</title>
        <authorList>
            <person name="Cuomo C.A."/>
            <person name="Bakkeren G."/>
            <person name="Szabo L."/>
            <person name="Khalil H."/>
            <person name="Joly D."/>
            <person name="Goldberg J."/>
            <person name="Young S."/>
            <person name="Zeng Q."/>
            <person name="Fellers J."/>
        </authorList>
    </citation>
    <scope>NUCLEOTIDE SEQUENCE [LARGE SCALE GENOMIC DNA]</scope>
    <source>
        <strain evidence="2">1-1 BBBD Race 1</strain>
    </source>
</reference>
<name>A0A180FY20_PUCT1</name>
<evidence type="ECO:0000313" key="4">
    <source>
        <dbReference type="Proteomes" id="UP000005240"/>
    </source>
</evidence>
<accession>A0A180FY20</accession>
<keyword evidence="4" id="KW-1185">Reference proteome</keyword>
<proteinExistence type="predicted"/>
<feature type="non-terminal residue" evidence="2">
    <location>
        <position position="333"/>
    </location>
</feature>
<protein>
    <submittedName>
        <fullName evidence="2 3">Uncharacterized protein</fullName>
    </submittedName>
</protein>
<evidence type="ECO:0000256" key="1">
    <source>
        <dbReference type="SAM" id="MobiDB-lite"/>
    </source>
</evidence>
<dbReference type="EnsemblFungi" id="PTTG_30628-t43_1">
    <property type="protein sequence ID" value="PTTG_30628-t43_1-p1"/>
    <property type="gene ID" value="PTTG_30628"/>
</dbReference>
<feature type="region of interest" description="Disordered" evidence="1">
    <location>
        <begin position="192"/>
        <end position="219"/>
    </location>
</feature>
<dbReference type="STRING" id="630390.A0A180FY20"/>
<feature type="compositionally biased region" description="Low complexity" evidence="1">
    <location>
        <begin position="15"/>
        <end position="27"/>
    </location>
</feature>
<dbReference type="AlphaFoldDB" id="A0A180FY20"/>
<dbReference type="VEuPathDB" id="FungiDB:PTTG_30628"/>
<reference evidence="3 4" key="3">
    <citation type="journal article" date="2017" name="G3 (Bethesda)">
        <title>Comparative analysis highlights variable genome content of wheat rusts and divergence of the mating loci.</title>
        <authorList>
            <person name="Cuomo C.A."/>
            <person name="Bakkeren G."/>
            <person name="Khalil H.B."/>
            <person name="Panwar V."/>
            <person name="Joly D."/>
            <person name="Linning R."/>
            <person name="Sakthikumar S."/>
            <person name="Song X."/>
            <person name="Adiconis X."/>
            <person name="Fan L."/>
            <person name="Goldberg J.M."/>
            <person name="Levin J.Z."/>
            <person name="Young S."/>
            <person name="Zeng Q."/>
            <person name="Anikster Y."/>
            <person name="Bruce M."/>
            <person name="Wang M."/>
            <person name="Yin C."/>
            <person name="McCallum B."/>
            <person name="Szabo L.J."/>
            <person name="Hulbert S."/>
            <person name="Chen X."/>
            <person name="Fellers J.P."/>
        </authorList>
    </citation>
    <scope>NUCLEOTIDE SEQUENCE</scope>
    <source>
        <strain evidence="4">Isolate 1-1 / race 1 (BBBD)</strain>
        <strain evidence="3">isolate 1-1 / race 1 (BBBD)</strain>
    </source>
</reference>
<dbReference type="OrthoDB" id="2516110at2759"/>
<feature type="region of interest" description="Disordered" evidence="1">
    <location>
        <begin position="59"/>
        <end position="79"/>
    </location>
</feature>
<reference evidence="2" key="1">
    <citation type="submission" date="2009-11" db="EMBL/GenBank/DDBJ databases">
        <authorList>
            <consortium name="The Broad Institute Genome Sequencing Platform"/>
            <person name="Ward D."/>
            <person name="Feldgarden M."/>
            <person name="Earl A."/>
            <person name="Young S.K."/>
            <person name="Zeng Q."/>
            <person name="Koehrsen M."/>
            <person name="Alvarado L."/>
            <person name="Berlin A."/>
            <person name="Bochicchio J."/>
            <person name="Borenstein D."/>
            <person name="Chapman S.B."/>
            <person name="Chen Z."/>
            <person name="Engels R."/>
            <person name="Freedman E."/>
            <person name="Gellesch M."/>
            <person name="Goldberg J."/>
            <person name="Griggs A."/>
            <person name="Gujja S."/>
            <person name="Heilman E."/>
            <person name="Heiman D."/>
            <person name="Hepburn T."/>
            <person name="Howarth C."/>
            <person name="Jen D."/>
            <person name="Larson L."/>
            <person name="Lewis B."/>
            <person name="Mehta T."/>
            <person name="Park D."/>
            <person name="Pearson M."/>
            <person name="Roberts A."/>
            <person name="Saif S."/>
            <person name="Shea T."/>
            <person name="Shenoy N."/>
            <person name="Sisk P."/>
            <person name="Stolte C."/>
            <person name="Sykes S."/>
            <person name="Thomson T."/>
            <person name="Walk T."/>
            <person name="White J."/>
            <person name="Yandava C."/>
            <person name="Izard J."/>
            <person name="Baranova O.V."/>
            <person name="Blanton J.M."/>
            <person name="Tanner A.C."/>
            <person name="Dewhirst F.E."/>
            <person name="Haas B."/>
            <person name="Nusbaum C."/>
            <person name="Birren B."/>
        </authorList>
    </citation>
    <scope>NUCLEOTIDE SEQUENCE [LARGE SCALE GENOMIC DNA]</scope>
    <source>
        <strain evidence="2">1-1 BBBD Race 1</strain>
    </source>
</reference>
<sequence>MFNPGPTEPPSGPQRRTSSSSAWSGRSIAELSGQELIDAVAASIQDTPQRLDQIFGQNLDLNSCPAAPSTQSPGDTTAINQQIPGAWQQARPATPGNQYYPQLPPLPSSTAADPTTALTERHYAPLPRSTFRQPIFPPPAPPPPPPLLRPSPCRYLPTSILSPILKFPHLPHPQIIHLRPLSLWTDHLTSPQRNKPLTWQKPKRNSRSQKLSARQSTLPLPTFLPTSDKEFFSKKKSNSVLEKIGRAIFLTMIHKSLKSDVHGAASCNDMYDLMFQKFKSVSRAAQLDVFYRFIEFKNSANPTAAGVASKLKDLATEWRNLKIDLTADIFMGF</sequence>
<organism evidence="2">
    <name type="scientific">Puccinia triticina (isolate 1-1 / race 1 (BBBD))</name>
    <name type="common">Brown leaf rust fungus</name>
    <dbReference type="NCBI Taxonomy" id="630390"/>
    <lineage>
        <taxon>Eukaryota</taxon>
        <taxon>Fungi</taxon>
        <taxon>Dikarya</taxon>
        <taxon>Basidiomycota</taxon>
        <taxon>Pucciniomycotina</taxon>
        <taxon>Pucciniomycetes</taxon>
        <taxon>Pucciniales</taxon>
        <taxon>Pucciniaceae</taxon>
        <taxon>Puccinia</taxon>
    </lineage>
</organism>
<feature type="region of interest" description="Disordered" evidence="1">
    <location>
        <begin position="1"/>
        <end position="27"/>
    </location>
</feature>